<evidence type="ECO:0000313" key="2">
    <source>
        <dbReference type="EMBL" id="SBP54229.1"/>
    </source>
</evidence>
<organism evidence="2">
    <name type="scientific">Nothobranchius furzeri</name>
    <name type="common">Turquoise killifish</name>
    <dbReference type="NCBI Taxonomy" id="105023"/>
    <lineage>
        <taxon>Eukaryota</taxon>
        <taxon>Metazoa</taxon>
        <taxon>Chordata</taxon>
        <taxon>Craniata</taxon>
        <taxon>Vertebrata</taxon>
        <taxon>Euteleostomi</taxon>
        <taxon>Actinopterygii</taxon>
        <taxon>Neopterygii</taxon>
        <taxon>Teleostei</taxon>
        <taxon>Neoteleostei</taxon>
        <taxon>Acanthomorphata</taxon>
        <taxon>Ovalentaria</taxon>
        <taxon>Atherinomorphae</taxon>
        <taxon>Cyprinodontiformes</taxon>
        <taxon>Nothobranchiidae</taxon>
        <taxon>Nothobranchius</taxon>
    </lineage>
</organism>
<reference evidence="2" key="1">
    <citation type="submission" date="2016-05" db="EMBL/GenBank/DDBJ databases">
        <authorList>
            <person name="Lavstsen T."/>
            <person name="Jespersen J.S."/>
        </authorList>
    </citation>
    <scope>NUCLEOTIDE SEQUENCE</scope>
    <source>
        <tissue evidence="2">Brain</tissue>
    </source>
</reference>
<evidence type="ECO:0000256" key="1">
    <source>
        <dbReference type="SAM" id="MobiDB-lite"/>
    </source>
</evidence>
<protein>
    <submittedName>
        <fullName evidence="2">Syntaxin 5</fullName>
    </submittedName>
</protein>
<feature type="non-terminal residue" evidence="2">
    <location>
        <position position="1"/>
    </location>
</feature>
<feature type="region of interest" description="Disordered" evidence="1">
    <location>
        <begin position="1"/>
        <end position="28"/>
    </location>
</feature>
<proteinExistence type="predicted"/>
<sequence>PMMANNFRSRKKGAQEPQAAREPRNDYQGYTTTNLKGISLECLTLPAGMNRYCIYLLIFLCLPLQHSEIYSNFVDHGFVLPSCFFQRALF</sequence>
<dbReference type="EMBL" id="HADY01015744">
    <property type="protein sequence ID" value="SBP54229.1"/>
    <property type="molecule type" value="Transcribed_RNA"/>
</dbReference>
<name>A0A1A8AGN9_NOTFU</name>
<accession>A0A1A8AGN9</accession>
<dbReference type="AlphaFoldDB" id="A0A1A8AGN9"/>
<reference evidence="2" key="2">
    <citation type="submission" date="2016-06" db="EMBL/GenBank/DDBJ databases">
        <title>The genome of a short-lived fish provides insights into sex chromosome evolution and the genetic control of aging.</title>
        <authorList>
            <person name="Reichwald K."/>
            <person name="Felder M."/>
            <person name="Petzold A."/>
            <person name="Koch P."/>
            <person name="Groth M."/>
            <person name="Platzer M."/>
        </authorList>
    </citation>
    <scope>NUCLEOTIDE SEQUENCE</scope>
    <source>
        <tissue evidence="2">Brain</tissue>
    </source>
</reference>
<gene>
    <name evidence="2" type="primary">STX5</name>
</gene>